<reference evidence="3" key="1">
    <citation type="journal article" date="2019" name="Int. J. Syst. Evol. Microbiol.">
        <title>The Global Catalogue of Microorganisms (GCM) 10K type strain sequencing project: providing services to taxonomists for standard genome sequencing and annotation.</title>
        <authorList>
            <consortium name="The Broad Institute Genomics Platform"/>
            <consortium name="The Broad Institute Genome Sequencing Center for Infectious Disease"/>
            <person name="Wu L."/>
            <person name="Ma J."/>
        </authorList>
    </citation>
    <scope>NUCLEOTIDE SEQUENCE [LARGE SCALE GENOMIC DNA]</scope>
    <source>
        <strain evidence="3">CCUG 62953</strain>
    </source>
</reference>
<dbReference type="SUPFAM" id="SSF54427">
    <property type="entry name" value="NTF2-like"/>
    <property type="match status" value="1"/>
</dbReference>
<dbReference type="InterPro" id="IPR011944">
    <property type="entry name" value="Steroid_delta5-4_isomerase"/>
</dbReference>
<dbReference type="Gene3D" id="3.10.450.50">
    <property type="match status" value="1"/>
</dbReference>
<name>A0ABW3ZLD5_9RHOB</name>
<evidence type="ECO:0000313" key="3">
    <source>
        <dbReference type="Proteomes" id="UP001597135"/>
    </source>
</evidence>
<dbReference type="InterPro" id="IPR032710">
    <property type="entry name" value="NTF2-like_dom_sf"/>
</dbReference>
<sequence length="150" mass="16322">MPLPASPDEFPKAFATAWATRDGAEIGALFAEDAEFVNVVGLWWHDRAAIAKAHDYALKSFFSETTLTPGATRVRHLGETHALVQCRFRLTGQRTPEGEAAGERRAILTFVLERLETGWQAVAAQNTDVVPGAETLMAGEHGLAAADYRD</sequence>
<proteinExistence type="predicted"/>
<dbReference type="Pfam" id="PF14534">
    <property type="entry name" value="DUF4440"/>
    <property type="match status" value="1"/>
</dbReference>
<evidence type="ECO:0000259" key="1">
    <source>
        <dbReference type="Pfam" id="PF14534"/>
    </source>
</evidence>
<dbReference type="EMBL" id="JBHTMU010000031">
    <property type="protein sequence ID" value="MFD1343798.1"/>
    <property type="molecule type" value="Genomic_DNA"/>
</dbReference>
<comment type="caution">
    <text evidence="2">The sequence shown here is derived from an EMBL/GenBank/DDBJ whole genome shotgun (WGS) entry which is preliminary data.</text>
</comment>
<keyword evidence="3" id="KW-1185">Reference proteome</keyword>
<dbReference type="Proteomes" id="UP001597135">
    <property type="component" value="Unassembled WGS sequence"/>
</dbReference>
<gene>
    <name evidence="2" type="ORF">ACFQ4E_15330</name>
</gene>
<evidence type="ECO:0000313" key="2">
    <source>
        <dbReference type="EMBL" id="MFD1343798.1"/>
    </source>
</evidence>
<dbReference type="NCBIfam" id="TIGR02246">
    <property type="entry name" value="SgcJ/EcaC family oxidoreductase"/>
    <property type="match status" value="1"/>
</dbReference>
<organism evidence="2 3">
    <name type="scientific">Litorisediminicola beolgyonensis</name>
    <dbReference type="NCBI Taxonomy" id="1173614"/>
    <lineage>
        <taxon>Bacteria</taxon>
        <taxon>Pseudomonadati</taxon>
        <taxon>Pseudomonadota</taxon>
        <taxon>Alphaproteobacteria</taxon>
        <taxon>Rhodobacterales</taxon>
        <taxon>Paracoccaceae</taxon>
        <taxon>Litorisediminicola</taxon>
    </lineage>
</organism>
<dbReference type="InterPro" id="IPR027843">
    <property type="entry name" value="DUF4440"/>
</dbReference>
<accession>A0ABW3ZLD5</accession>
<dbReference type="RefSeq" id="WP_386805054.1">
    <property type="nucleotide sequence ID" value="NZ_JBHTMU010000031.1"/>
</dbReference>
<feature type="domain" description="DUF4440" evidence="1">
    <location>
        <begin position="13"/>
        <end position="120"/>
    </location>
</feature>
<protein>
    <submittedName>
        <fullName evidence="2">SgcJ/EcaC family oxidoreductase</fullName>
    </submittedName>
</protein>